<sequence length="170" mass="18815">MEKLKKLQSQRTSQRSQANSDECKTTGGGDHGVSIAIPFEKRTTQFGQCLIPNKTLRTNLTVIISPDPPTFGQIIIFNTSGKDATVGFKNRMIIATVYGFRSDQYLVHTDSSTFYISPIKVGIDFNVLTSSGLVPNDTSTKELELRVLIDIQDFSAIIQVGYACIYKVIE</sequence>
<accession>A0A9N9GU64</accession>
<dbReference type="EMBL" id="CAJVPY010005055">
    <property type="protein sequence ID" value="CAG8634383.1"/>
    <property type="molecule type" value="Genomic_DNA"/>
</dbReference>
<reference evidence="2" key="1">
    <citation type="submission" date="2021-06" db="EMBL/GenBank/DDBJ databases">
        <authorList>
            <person name="Kallberg Y."/>
            <person name="Tangrot J."/>
            <person name="Rosling A."/>
        </authorList>
    </citation>
    <scope>NUCLEOTIDE SEQUENCE</scope>
    <source>
        <strain evidence="2">MA453B</strain>
    </source>
</reference>
<proteinExistence type="predicted"/>
<dbReference type="Proteomes" id="UP000789405">
    <property type="component" value="Unassembled WGS sequence"/>
</dbReference>
<name>A0A9N9GU64_9GLOM</name>
<protein>
    <submittedName>
        <fullName evidence="2">27774_t:CDS:1</fullName>
    </submittedName>
</protein>
<feature type="compositionally biased region" description="Polar residues" evidence="1">
    <location>
        <begin position="7"/>
        <end position="20"/>
    </location>
</feature>
<gene>
    <name evidence="2" type="ORF">DERYTH_LOCUS9316</name>
</gene>
<comment type="caution">
    <text evidence="2">The sequence shown here is derived from an EMBL/GenBank/DDBJ whole genome shotgun (WGS) entry which is preliminary data.</text>
</comment>
<feature type="region of interest" description="Disordered" evidence="1">
    <location>
        <begin position="1"/>
        <end position="29"/>
    </location>
</feature>
<organism evidence="2 3">
    <name type="scientific">Dentiscutata erythropus</name>
    <dbReference type="NCBI Taxonomy" id="1348616"/>
    <lineage>
        <taxon>Eukaryota</taxon>
        <taxon>Fungi</taxon>
        <taxon>Fungi incertae sedis</taxon>
        <taxon>Mucoromycota</taxon>
        <taxon>Glomeromycotina</taxon>
        <taxon>Glomeromycetes</taxon>
        <taxon>Diversisporales</taxon>
        <taxon>Gigasporaceae</taxon>
        <taxon>Dentiscutata</taxon>
    </lineage>
</organism>
<dbReference type="OrthoDB" id="2392981at2759"/>
<evidence type="ECO:0000313" key="3">
    <source>
        <dbReference type="Proteomes" id="UP000789405"/>
    </source>
</evidence>
<evidence type="ECO:0000256" key="1">
    <source>
        <dbReference type="SAM" id="MobiDB-lite"/>
    </source>
</evidence>
<dbReference type="AlphaFoldDB" id="A0A9N9GU64"/>
<keyword evidence="3" id="KW-1185">Reference proteome</keyword>
<evidence type="ECO:0000313" key="2">
    <source>
        <dbReference type="EMBL" id="CAG8634383.1"/>
    </source>
</evidence>